<evidence type="ECO:0000313" key="1">
    <source>
        <dbReference type="EMBL" id="BCL28485.1"/>
    </source>
</evidence>
<evidence type="ECO:0008006" key="3">
    <source>
        <dbReference type="Google" id="ProtNLM"/>
    </source>
</evidence>
<name>A0A7G1P5Z8_9ACTN</name>
<keyword evidence="2" id="KW-1185">Reference proteome</keyword>
<dbReference type="Proteomes" id="UP000516444">
    <property type="component" value="Chromosome"/>
</dbReference>
<protein>
    <recommendedName>
        <fullName evidence="3">Transposase</fullName>
    </recommendedName>
</protein>
<dbReference type="AlphaFoldDB" id="A0A7G1P5Z8"/>
<sequence length="128" mass="14381">MPVARIAEVSFTSDDRARDMIRNFNMNGFDSLCPKYSGGRPQMFTLPERREIKKLAKSKPTEHDLPFSTWSLTNPADFLVTEGVVDDSSHESLRISLRKEGISFQSQDRPAAPAADLGVHNCHRWSCG</sequence>
<proteinExistence type="predicted"/>
<reference evidence="1 2" key="1">
    <citation type="journal article" date="2014" name="Int. J. Syst. Evol. Microbiol.">
        <title>Complete genome sequence of Corynebacterium casei LMG S-19264T (=DSM 44701T), isolated from a smear-ripened cheese.</title>
        <authorList>
            <consortium name="US DOE Joint Genome Institute (JGI-PGF)"/>
            <person name="Walter F."/>
            <person name="Albersmeier A."/>
            <person name="Kalinowski J."/>
            <person name="Ruckert C."/>
        </authorList>
    </citation>
    <scope>NUCLEOTIDE SEQUENCE [LARGE SCALE GENOMIC DNA]</scope>
    <source>
        <strain evidence="1 2">JCM 4677</strain>
    </source>
</reference>
<accession>A0A7G1P5Z8</accession>
<organism evidence="1 2">
    <name type="scientific">Streptomyces aurantiacus</name>
    <dbReference type="NCBI Taxonomy" id="47760"/>
    <lineage>
        <taxon>Bacteria</taxon>
        <taxon>Bacillati</taxon>
        <taxon>Actinomycetota</taxon>
        <taxon>Actinomycetes</taxon>
        <taxon>Kitasatosporales</taxon>
        <taxon>Streptomycetaceae</taxon>
        <taxon>Streptomyces</taxon>
        <taxon>Streptomyces aurantiacus group</taxon>
    </lineage>
</organism>
<gene>
    <name evidence="1" type="ORF">GCM10017557_33440</name>
</gene>
<evidence type="ECO:0000313" key="2">
    <source>
        <dbReference type="Proteomes" id="UP000516444"/>
    </source>
</evidence>
<dbReference type="KEGG" id="sgm:GCM10017557_33440"/>
<dbReference type="EMBL" id="AP023440">
    <property type="protein sequence ID" value="BCL28485.1"/>
    <property type="molecule type" value="Genomic_DNA"/>
</dbReference>